<dbReference type="Proteomes" id="UP000325755">
    <property type="component" value="Chromosome"/>
</dbReference>
<dbReference type="OrthoDB" id="274823at2"/>
<dbReference type="GO" id="GO:0016787">
    <property type="term" value="F:hydrolase activity"/>
    <property type="evidence" value="ECO:0007669"/>
    <property type="project" value="UniProtKB-KW"/>
</dbReference>
<accession>A0A5Q0BK03</accession>
<dbReference type="InParanoid" id="A0A5Q0BK03"/>
<protein>
    <recommendedName>
        <fullName evidence="3">CheC-like protein domain-containing protein</fullName>
    </recommendedName>
</protein>
<dbReference type="KEGG" id="mmob:F6R98_17115"/>
<evidence type="ECO:0000313" key="4">
    <source>
        <dbReference type="EMBL" id="QFY44140.1"/>
    </source>
</evidence>
<dbReference type="EMBL" id="CP044205">
    <property type="protein sequence ID" value="QFY44140.1"/>
    <property type="molecule type" value="Genomic_DNA"/>
</dbReference>
<evidence type="ECO:0000313" key="5">
    <source>
        <dbReference type="Proteomes" id="UP000325755"/>
    </source>
</evidence>
<dbReference type="PANTHER" id="PTHR43693:SF1">
    <property type="entry name" value="PROTEIN PHOSPHATASE CHEZ"/>
    <property type="match status" value="1"/>
</dbReference>
<dbReference type="PANTHER" id="PTHR43693">
    <property type="entry name" value="PROTEIN PHOSPHATASE CHEZ"/>
    <property type="match status" value="1"/>
</dbReference>
<evidence type="ECO:0000256" key="1">
    <source>
        <dbReference type="ARBA" id="ARBA00022500"/>
    </source>
</evidence>
<dbReference type="InterPro" id="IPR007597">
    <property type="entry name" value="CheC"/>
</dbReference>
<organism evidence="4 5">
    <name type="scientific">Candidatus Methylospira mobilis</name>
    <dbReference type="NCBI Taxonomy" id="1808979"/>
    <lineage>
        <taxon>Bacteria</taxon>
        <taxon>Pseudomonadati</taxon>
        <taxon>Pseudomonadota</taxon>
        <taxon>Gammaproteobacteria</taxon>
        <taxon>Methylococcales</taxon>
        <taxon>Methylococcaceae</taxon>
        <taxon>Candidatus Methylospira</taxon>
    </lineage>
</organism>
<evidence type="ECO:0000256" key="2">
    <source>
        <dbReference type="ARBA" id="ARBA00022801"/>
    </source>
</evidence>
<dbReference type="SUPFAM" id="SSF103039">
    <property type="entry name" value="CheC-like"/>
    <property type="match status" value="1"/>
</dbReference>
<gene>
    <name evidence="4" type="ORF">F6R98_17115</name>
</gene>
<dbReference type="Pfam" id="PF04509">
    <property type="entry name" value="CheC"/>
    <property type="match status" value="1"/>
</dbReference>
<keyword evidence="5" id="KW-1185">Reference proteome</keyword>
<feature type="domain" description="CheC-like protein" evidence="3">
    <location>
        <begin position="6"/>
        <end position="42"/>
    </location>
</feature>
<dbReference type="RefSeq" id="WP_153250108.1">
    <property type="nucleotide sequence ID" value="NZ_CP044205.1"/>
</dbReference>
<proteinExistence type="predicted"/>
<name>A0A5Q0BK03_9GAMM</name>
<sequence>MNLTLEQMDALSEIANIGASKAAKQLSLLLHDIVEMSVPRLTIGSRREALDLIAVAPQDDTAAVFQKASGLLNAEVALLFHSQESRELVQALVGADLPLDDVDMSAFEHEAMTEIGNIIVSACISTIADLLGGRVSLTIPVYVEGSFSDIWHQLEGGDMPQARYMLVMGTKLSAVQRNVNGSLVITFSLDDLNSLLRQIDEWLAKMSS</sequence>
<dbReference type="GO" id="GO:0006935">
    <property type="term" value="P:chemotaxis"/>
    <property type="evidence" value="ECO:0007669"/>
    <property type="project" value="UniProtKB-KW"/>
</dbReference>
<dbReference type="AlphaFoldDB" id="A0A5Q0BK03"/>
<reference evidence="4 5" key="1">
    <citation type="submission" date="2019-09" db="EMBL/GenBank/DDBJ databases">
        <title>Ecophysiology of the spiral-shaped methanotroph Methylospira mobilis as revealed by the complete genome sequence.</title>
        <authorList>
            <person name="Oshkin I.Y."/>
            <person name="Dedysh S.N."/>
            <person name="Miroshnikov K."/>
            <person name="Danilova O.V."/>
            <person name="Hakobyan A."/>
            <person name="Liesack W."/>
        </authorList>
    </citation>
    <scope>NUCLEOTIDE SEQUENCE [LARGE SCALE GENOMIC DNA]</scope>
    <source>
        <strain evidence="4 5">Shm1</strain>
    </source>
</reference>
<dbReference type="CDD" id="cd17910">
    <property type="entry name" value="CheC_ClassII"/>
    <property type="match status" value="1"/>
</dbReference>
<dbReference type="InterPro" id="IPR050992">
    <property type="entry name" value="CheZ_family_phosphatases"/>
</dbReference>
<dbReference type="InterPro" id="IPR028976">
    <property type="entry name" value="CheC-like_sf"/>
</dbReference>
<dbReference type="Gene3D" id="3.40.1550.10">
    <property type="entry name" value="CheC-like"/>
    <property type="match status" value="1"/>
</dbReference>
<evidence type="ECO:0000259" key="3">
    <source>
        <dbReference type="Pfam" id="PF04509"/>
    </source>
</evidence>
<keyword evidence="1" id="KW-0145">Chemotaxis</keyword>
<keyword evidence="2" id="KW-0378">Hydrolase</keyword>